<accession>A0A1G9VI33</accession>
<feature type="transmembrane region" description="Helical" evidence="8">
    <location>
        <begin position="152"/>
        <end position="171"/>
    </location>
</feature>
<feature type="transmembrane region" description="Helical" evidence="8">
    <location>
        <begin position="546"/>
        <end position="562"/>
    </location>
</feature>
<evidence type="ECO:0000256" key="6">
    <source>
        <dbReference type="ARBA" id="ARBA00043993"/>
    </source>
</evidence>
<feature type="transmembrane region" description="Helical" evidence="8">
    <location>
        <begin position="442"/>
        <end position="462"/>
    </location>
</feature>
<evidence type="ECO:0000256" key="7">
    <source>
        <dbReference type="SAM" id="MobiDB-lite"/>
    </source>
</evidence>
<feature type="transmembrane region" description="Helical" evidence="8">
    <location>
        <begin position="469"/>
        <end position="487"/>
    </location>
</feature>
<reference evidence="10 11" key="1">
    <citation type="submission" date="2016-10" db="EMBL/GenBank/DDBJ databases">
        <authorList>
            <person name="de Groot N.N."/>
        </authorList>
    </citation>
    <scope>NUCLEOTIDE SEQUENCE [LARGE SCALE GENOMIC DNA]</scope>
    <source>
        <strain evidence="10 11">CGMCC 4.2022</strain>
    </source>
</reference>
<keyword evidence="5 8" id="KW-0472">Membrane</keyword>
<protein>
    <submittedName>
        <fullName evidence="10">Uncharacterized membrane protein YccC</fullName>
    </submittedName>
</protein>
<feature type="transmembrane region" description="Helical" evidence="8">
    <location>
        <begin position="73"/>
        <end position="95"/>
    </location>
</feature>
<feature type="domain" description="Integral membrane bound transporter" evidence="9">
    <location>
        <begin position="429"/>
        <end position="554"/>
    </location>
</feature>
<evidence type="ECO:0000256" key="8">
    <source>
        <dbReference type="SAM" id="Phobius"/>
    </source>
</evidence>
<dbReference type="GO" id="GO:0005886">
    <property type="term" value="C:plasma membrane"/>
    <property type="evidence" value="ECO:0007669"/>
    <property type="project" value="UniProtKB-SubCell"/>
</dbReference>
<evidence type="ECO:0000313" key="10">
    <source>
        <dbReference type="EMBL" id="SDM71948.1"/>
    </source>
</evidence>
<feature type="transmembrane region" description="Helical" evidence="8">
    <location>
        <begin position="125"/>
        <end position="146"/>
    </location>
</feature>
<dbReference type="EMBL" id="FNIE01000001">
    <property type="protein sequence ID" value="SDM71948.1"/>
    <property type="molecule type" value="Genomic_DNA"/>
</dbReference>
<dbReference type="AlphaFoldDB" id="A0A1G9VI33"/>
<feature type="transmembrane region" description="Helical" evidence="8">
    <location>
        <begin position="37"/>
        <end position="61"/>
    </location>
</feature>
<dbReference type="InterPro" id="IPR049453">
    <property type="entry name" value="Memb_transporter_dom"/>
</dbReference>
<sequence>MAMTGTKRALADLWDRYSASDPGLLRLMAGLRTVGSIGLTLLVLALIGAPVTQLVAGGLAAMVSTFAIRDRQVGAQAITLALGLPIALASVALGAVLNPHVVLGDIFFLLLIFAAAYVRRFGDRYNALGLISFQVYFLSLFVHATPGQLGRLLLTVVLAFVCSALSRFALVPESPERILHRLRQAFRARAGQLVATQRAVLEAEPDRLEGVVADLRRDTARLHETALMIQGRLDDGLRDPAAADLLERRIVDAETATERLGVLLLATRSAGRADTLTLHLPNASLPRFTRAPDTEDAAERALRREMRALQVLVARLSQDERGAVVRNLRNRLLGYRDEANVPRATPAVQDAFRGIGEATRALLGLRLALDGPGEESDESDETPETVRSREEFEAEDLAVGGAEATAPRTGLERRTTRAAFQVATGSALAVVGGEFLSSQRWYWAVLTCWVVFLNTTSTAEILVKGYRRLIGTVAGVIAGVLLAGLVGHHTWTAFALILVLIFAMFFTAPVSYALMSFFVTAMLGLLYTLLHTYSLSVLVLRIEETALGAVCGFIAAVFVLPIRTDEHTDEQLVTVLGKLREVSLAAVDQLSGGPATDLVDMARDLDTALDAFRRSADPLTYPMSPLRMRRRNARYILAILETCAYHARSLAAISELVPSSANVAPEPRLAPLGPRLAHNIDALVGHLKEESAPEVIRTGPSIASLLEGSGLTEGPGGAAAGRASGGPGRAGTPEGAGAGTGTGSSSGAEPGASEEPRPGPEPALPGTGGGPGPDGADSGTREGPRSGSVAFRVLRHFQRLDESVTALARPLGVPTDAARSVGERPASGERAVSGR</sequence>
<dbReference type="STRING" id="310781.SAMN05216259_101288"/>
<dbReference type="PANTHER" id="PTHR30509">
    <property type="entry name" value="P-HYDROXYBENZOIC ACID EFFLUX PUMP SUBUNIT-RELATED"/>
    <property type="match status" value="1"/>
</dbReference>
<gene>
    <name evidence="10" type="ORF">SAMN05216259_101288</name>
</gene>
<feature type="compositionally biased region" description="Gly residues" evidence="7">
    <location>
        <begin position="711"/>
        <end position="744"/>
    </location>
</feature>
<dbReference type="PANTHER" id="PTHR30509:SF9">
    <property type="entry name" value="MULTIDRUG RESISTANCE PROTEIN MDTO"/>
    <property type="match status" value="1"/>
</dbReference>
<feature type="region of interest" description="Disordered" evidence="7">
    <location>
        <begin position="803"/>
        <end position="835"/>
    </location>
</feature>
<keyword evidence="3 8" id="KW-0812">Transmembrane</keyword>
<keyword evidence="4 8" id="KW-1133">Transmembrane helix</keyword>
<evidence type="ECO:0000256" key="5">
    <source>
        <dbReference type="ARBA" id="ARBA00023136"/>
    </source>
</evidence>
<keyword evidence="2" id="KW-1003">Cell membrane</keyword>
<organism evidence="10 11">
    <name type="scientific">Actinacidiphila guanduensis</name>
    <dbReference type="NCBI Taxonomy" id="310781"/>
    <lineage>
        <taxon>Bacteria</taxon>
        <taxon>Bacillati</taxon>
        <taxon>Actinomycetota</taxon>
        <taxon>Actinomycetes</taxon>
        <taxon>Kitasatosporales</taxon>
        <taxon>Streptomycetaceae</taxon>
        <taxon>Actinacidiphila</taxon>
    </lineage>
</organism>
<evidence type="ECO:0000256" key="1">
    <source>
        <dbReference type="ARBA" id="ARBA00004651"/>
    </source>
</evidence>
<evidence type="ECO:0000256" key="4">
    <source>
        <dbReference type="ARBA" id="ARBA00022989"/>
    </source>
</evidence>
<evidence type="ECO:0000256" key="3">
    <source>
        <dbReference type="ARBA" id="ARBA00022692"/>
    </source>
</evidence>
<comment type="similarity">
    <text evidence="6">Belongs to the YccS/YhfK family.</text>
</comment>
<feature type="transmembrane region" description="Helical" evidence="8">
    <location>
        <begin position="493"/>
        <end position="514"/>
    </location>
</feature>
<dbReference type="Pfam" id="PF13515">
    <property type="entry name" value="FUSC_2"/>
    <property type="match status" value="1"/>
</dbReference>
<feature type="region of interest" description="Disordered" evidence="7">
    <location>
        <begin position="370"/>
        <end position="391"/>
    </location>
</feature>
<evidence type="ECO:0000313" key="11">
    <source>
        <dbReference type="Proteomes" id="UP000199341"/>
    </source>
</evidence>
<feature type="transmembrane region" description="Helical" evidence="8">
    <location>
        <begin position="418"/>
        <end position="436"/>
    </location>
</feature>
<feature type="region of interest" description="Disordered" evidence="7">
    <location>
        <begin position="706"/>
        <end position="790"/>
    </location>
</feature>
<comment type="subcellular location">
    <subcellularLocation>
        <location evidence="1">Cell membrane</location>
        <topology evidence="1">Multi-pass membrane protein</topology>
    </subcellularLocation>
</comment>
<keyword evidence="11" id="KW-1185">Reference proteome</keyword>
<feature type="compositionally biased region" description="Acidic residues" evidence="7">
    <location>
        <begin position="372"/>
        <end position="383"/>
    </location>
</feature>
<proteinExistence type="inferred from homology"/>
<evidence type="ECO:0000256" key="2">
    <source>
        <dbReference type="ARBA" id="ARBA00022475"/>
    </source>
</evidence>
<feature type="transmembrane region" description="Helical" evidence="8">
    <location>
        <begin position="101"/>
        <end position="118"/>
    </location>
</feature>
<evidence type="ECO:0000259" key="9">
    <source>
        <dbReference type="Pfam" id="PF13515"/>
    </source>
</evidence>
<name>A0A1G9VI33_9ACTN</name>
<dbReference type="Proteomes" id="UP000199341">
    <property type="component" value="Unassembled WGS sequence"/>
</dbReference>